<name>A0A1J4V3S5_9BACT</name>
<gene>
    <name evidence="2" type="ORF">AUJ77_02335</name>
</gene>
<accession>A0A1J4V3S5</accession>
<evidence type="ECO:0000256" key="1">
    <source>
        <dbReference type="SAM" id="Phobius"/>
    </source>
</evidence>
<sequence length="143" mass="15454">MTSIKDLREKIKAYSQSKLRQPPILPDDLFLGLIIILVAFCSFGLGRLSKIEGAKTPIRIENIPTEVTSKDSSVGTGSAKTTQSASIISTTRNDLVGSKNGKKYYYPWCSGVKSISPANLIHFADKNEAEARGYSPATACKGL</sequence>
<keyword evidence="1" id="KW-0472">Membrane</keyword>
<feature type="transmembrane region" description="Helical" evidence="1">
    <location>
        <begin position="29"/>
        <end position="49"/>
    </location>
</feature>
<protein>
    <recommendedName>
        <fullName evidence="4">Ada DNA repair metal-binding domain-containing protein</fullName>
    </recommendedName>
</protein>
<proteinExistence type="predicted"/>
<dbReference type="STRING" id="1805281.AUJ77_02335"/>
<dbReference type="Gene3D" id="3.40.10.10">
    <property type="entry name" value="DNA Methylphosphotriester Repair Domain"/>
    <property type="match status" value="1"/>
</dbReference>
<keyword evidence="1" id="KW-1133">Transmembrane helix</keyword>
<dbReference type="InterPro" id="IPR035451">
    <property type="entry name" value="Ada-like_dom_sf"/>
</dbReference>
<dbReference type="SUPFAM" id="SSF57884">
    <property type="entry name" value="Ada DNA repair protein, N-terminal domain (N-Ada 10)"/>
    <property type="match status" value="1"/>
</dbReference>
<dbReference type="Proteomes" id="UP000181992">
    <property type="component" value="Unassembled WGS sequence"/>
</dbReference>
<evidence type="ECO:0000313" key="2">
    <source>
        <dbReference type="EMBL" id="OIO30624.1"/>
    </source>
</evidence>
<evidence type="ECO:0008006" key="4">
    <source>
        <dbReference type="Google" id="ProtNLM"/>
    </source>
</evidence>
<keyword evidence="1" id="KW-0812">Transmembrane</keyword>
<comment type="caution">
    <text evidence="2">The sequence shown here is derived from an EMBL/GenBank/DDBJ whole genome shotgun (WGS) entry which is preliminary data.</text>
</comment>
<evidence type="ECO:0000313" key="3">
    <source>
        <dbReference type="Proteomes" id="UP000181992"/>
    </source>
</evidence>
<organism evidence="2 3">
    <name type="scientific">Candidatus Nomurabacteria bacterium CG1_02_43_90</name>
    <dbReference type="NCBI Taxonomy" id="1805281"/>
    <lineage>
        <taxon>Bacteria</taxon>
        <taxon>Candidatus Nomuraibacteriota</taxon>
    </lineage>
</organism>
<reference evidence="2 3" key="1">
    <citation type="journal article" date="2016" name="Environ. Microbiol.">
        <title>Genomic resolution of a cold subsurface aquifer community provides metabolic insights for novel microbes adapted to high CO concentrations.</title>
        <authorList>
            <person name="Probst A.J."/>
            <person name="Castelle C.J."/>
            <person name="Singh A."/>
            <person name="Brown C.T."/>
            <person name="Anantharaman K."/>
            <person name="Sharon I."/>
            <person name="Hug L.A."/>
            <person name="Burstein D."/>
            <person name="Emerson J.B."/>
            <person name="Thomas B.C."/>
            <person name="Banfield J.F."/>
        </authorList>
    </citation>
    <scope>NUCLEOTIDE SEQUENCE [LARGE SCALE GENOMIC DNA]</scope>
    <source>
        <strain evidence="2">CG1_02_43_90</strain>
    </source>
</reference>
<dbReference type="EMBL" id="MNVN01000015">
    <property type="protein sequence ID" value="OIO30624.1"/>
    <property type="molecule type" value="Genomic_DNA"/>
</dbReference>
<dbReference type="AlphaFoldDB" id="A0A1J4V3S5"/>